<name>A0A5N5RMK4_9BIFI</name>
<dbReference type="SMART" id="SM00966">
    <property type="entry name" value="SpoVT_AbrB"/>
    <property type="match status" value="1"/>
</dbReference>
<dbReference type="RefSeq" id="WP_175578224.1">
    <property type="nucleotide sequence ID" value="NZ_RQSP01000002.1"/>
</dbReference>
<dbReference type="Proteomes" id="UP000326336">
    <property type="component" value="Unassembled WGS sequence"/>
</dbReference>
<evidence type="ECO:0000313" key="3">
    <source>
        <dbReference type="Proteomes" id="UP000326336"/>
    </source>
</evidence>
<dbReference type="AlphaFoldDB" id="A0A5N5RMK4"/>
<protein>
    <submittedName>
        <fullName evidence="2">AbrB/MazE/SpoVT family DNA-binding domain-containing protein</fullName>
    </submittedName>
</protein>
<evidence type="ECO:0000259" key="1">
    <source>
        <dbReference type="SMART" id="SM00966"/>
    </source>
</evidence>
<dbReference type="InterPro" id="IPR037914">
    <property type="entry name" value="SpoVT-AbrB_sf"/>
</dbReference>
<dbReference type="Pfam" id="PF04014">
    <property type="entry name" value="MazE_antitoxin"/>
    <property type="match status" value="1"/>
</dbReference>
<keyword evidence="3" id="KW-1185">Reference proteome</keyword>
<dbReference type="SUPFAM" id="SSF89447">
    <property type="entry name" value="AbrB/MazE/MraZ-like"/>
    <property type="match status" value="1"/>
</dbReference>
<sequence>MYIMTLTRWGDDYVVPLPDELIAQVGLHVGDELDARVEQGCLFLTPIRNQSSQSTND</sequence>
<gene>
    <name evidence="2" type="ORF">EHS19_01060</name>
</gene>
<organism evidence="2 3">
    <name type="scientific">Bifidobacterium jacchi</name>
    <dbReference type="NCBI Taxonomy" id="2490545"/>
    <lineage>
        <taxon>Bacteria</taxon>
        <taxon>Bacillati</taxon>
        <taxon>Actinomycetota</taxon>
        <taxon>Actinomycetes</taxon>
        <taxon>Bifidobacteriales</taxon>
        <taxon>Bifidobacteriaceae</taxon>
        <taxon>Bifidobacterium</taxon>
    </lineage>
</organism>
<dbReference type="EMBL" id="RQSP01000002">
    <property type="protein sequence ID" value="KAB5608565.1"/>
    <property type="molecule type" value="Genomic_DNA"/>
</dbReference>
<accession>A0A5N5RMK4</accession>
<dbReference type="InterPro" id="IPR007159">
    <property type="entry name" value="SpoVT-AbrB_dom"/>
</dbReference>
<reference evidence="2 3" key="1">
    <citation type="journal article" date="2019" name="Int. J. Syst. Evol. Microbiol.">
        <title>Bifidobacterium jacchi sp. nov., isolated from the faeces of a baby common marmoset (Callithrix jacchus).</title>
        <authorList>
            <person name="Modesto M."/>
            <person name="Watanabe K."/>
            <person name="Arita M."/>
            <person name="Satti M."/>
            <person name="Oki K."/>
            <person name="Sciavilla P."/>
            <person name="Patavino C."/>
            <person name="Camma C."/>
            <person name="Michelini S."/>
            <person name="Sgorbati B."/>
            <person name="Mattarelli P."/>
        </authorList>
    </citation>
    <scope>NUCLEOTIDE SEQUENCE [LARGE SCALE GENOMIC DNA]</scope>
    <source>
        <strain evidence="2 3">MRM 9.3</strain>
    </source>
</reference>
<feature type="domain" description="SpoVT-AbrB" evidence="1">
    <location>
        <begin position="7"/>
        <end position="52"/>
    </location>
</feature>
<evidence type="ECO:0000313" key="2">
    <source>
        <dbReference type="EMBL" id="KAB5608565.1"/>
    </source>
</evidence>
<dbReference type="Gene3D" id="2.10.260.10">
    <property type="match status" value="1"/>
</dbReference>
<proteinExistence type="predicted"/>
<dbReference type="GO" id="GO:0003677">
    <property type="term" value="F:DNA binding"/>
    <property type="evidence" value="ECO:0007669"/>
    <property type="project" value="UniProtKB-KW"/>
</dbReference>
<comment type="caution">
    <text evidence="2">The sequence shown here is derived from an EMBL/GenBank/DDBJ whole genome shotgun (WGS) entry which is preliminary data.</text>
</comment>
<keyword evidence="2" id="KW-0238">DNA-binding</keyword>